<comment type="similarity">
    <text evidence="9">Belongs to the MntA antitoxin family.</text>
</comment>
<dbReference type="Pfam" id="PF01909">
    <property type="entry name" value="NTP_transf_2"/>
    <property type="match status" value="1"/>
</dbReference>
<keyword evidence="3" id="KW-0808">Transferase</keyword>
<keyword evidence="7" id="KW-0067">ATP-binding</keyword>
<feature type="domain" description="Polymerase nucleotidyl transferase" evidence="10">
    <location>
        <begin position="10"/>
        <end position="93"/>
    </location>
</feature>
<keyword evidence="5" id="KW-0479">Metal-binding</keyword>
<dbReference type="InterPro" id="IPR002934">
    <property type="entry name" value="Polymerase_NTP_transf_dom"/>
</dbReference>
<evidence type="ECO:0000256" key="9">
    <source>
        <dbReference type="ARBA" id="ARBA00038276"/>
    </source>
</evidence>
<dbReference type="EMBL" id="CP061800">
    <property type="protein sequence ID" value="QTA86011.1"/>
    <property type="molecule type" value="Genomic_DNA"/>
</dbReference>
<dbReference type="CDD" id="cd05403">
    <property type="entry name" value="NT_KNTase_like"/>
    <property type="match status" value="1"/>
</dbReference>
<evidence type="ECO:0000256" key="5">
    <source>
        <dbReference type="ARBA" id="ARBA00022723"/>
    </source>
</evidence>
<keyword evidence="2" id="KW-1277">Toxin-antitoxin system</keyword>
<dbReference type="GO" id="GO:0016779">
    <property type="term" value="F:nucleotidyltransferase activity"/>
    <property type="evidence" value="ECO:0007669"/>
    <property type="project" value="UniProtKB-KW"/>
</dbReference>
<evidence type="ECO:0000313" key="11">
    <source>
        <dbReference type="EMBL" id="QTA86011.1"/>
    </source>
</evidence>
<protein>
    <submittedName>
        <fullName evidence="11">Nucleotidyltransferase domain-containing protein</fullName>
    </submittedName>
</protein>
<evidence type="ECO:0000313" key="12">
    <source>
        <dbReference type="Proteomes" id="UP000663722"/>
    </source>
</evidence>
<evidence type="ECO:0000259" key="10">
    <source>
        <dbReference type="Pfam" id="PF01909"/>
    </source>
</evidence>
<dbReference type="PANTHER" id="PTHR33571:SF12">
    <property type="entry name" value="BSL3053 PROTEIN"/>
    <property type="match status" value="1"/>
</dbReference>
<evidence type="ECO:0000256" key="7">
    <source>
        <dbReference type="ARBA" id="ARBA00022840"/>
    </source>
</evidence>
<evidence type="ECO:0000256" key="6">
    <source>
        <dbReference type="ARBA" id="ARBA00022741"/>
    </source>
</evidence>
<keyword evidence="12" id="KW-1185">Reference proteome</keyword>
<organism evidence="11 12">
    <name type="scientific">Desulfonema magnum</name>
    <dbReference type="NCBI Taxonomy" id="45655"/>
    <lineage>
        <taxon>Bacteria</taxon>
        <taxon>Pseudomonadati</taxon>
        <taxon>Thermodesulfobacteriota</taxon>
        <taxon>Desulfobacteria</taxon>
        <taxon>Desulfobacterales</taxon>
        <taxon>Desulfococcaceae</taxon>
        <taxon>Desulfonema</taxon>
    </lineage>
</organism>
<keyword evidence="4" id="KW-0548">Nucleotidyltransferase</keyword>
<evidence type="ECO:0000256" key="1">
    <source>
        <dbReference type="ARBA" id="ARBA00001946"/>
    </source>
</evidence>
<comment type="cofactor">
    <cofactor evidence="1">
        <name>Mg(2+)</name>
        <dbReference type="ChEBI" id="CHEBI:18420"/>
    </cofactor>
</comment>
<proteinExistence type="inferred from homology"/>
<dbReference type="AlphaFoldDB" id="A0A975BIE8"/>
<reference evidence="11" key="1">
    <citation type="journal article" date="2021" name="Microb. Physiol.">
        <title>Proteogenomic Insights into the Physiology of Marine, Sulfate-Reducing, Filamentous Desulfonema limicola and Desulfonema magnum.</title>
        <authorList>
            <person name="Schnaars V."/>
            <person name="Wohlbrand L."/>
            <person name="Scheve S."/>
            <person name="Hinrichs C."/>
            <person name="Reinhardt R."/>
            <person name="Rabus R."/>
        </authorList>
    </citation>
    <scope>NUCLEOTIDE SEQUENCE</scope>
    <source>
        <strain evidence="11">4be13</strain>
    </source>
</reference>
<dbReference type="RefSeq" id="WP_207681830.1">
    <property type="nucleotide sequence ID" value="NZ_CP061800.1"/>
</dbReference>
<evidence type="ECO:0000256" key="4">
    <source>
        <dbReference type="ARBA" id="ARBA00022695"/>
    </source>
</evidence>
<gene>
    <name evidence="11" type="ORF">dnm_020290</name>
</gene>
<evidence type="ECO:0000256" key="2">
    <source>
        <dbReference type="ARBA" id="ARBA00022649"/>
    </source>
</evidence>
<dbReference type="Proteomes" id="UP000663722">
    <property type="component" value="Chromosome"/>
</dbReference>
<dbReference type="KEGG" id="dmm:dnm_020290"/>
<evidence type="ECO:0000256" key="3">
    <source>
        <dbReference type="ARBA" id="ARBA00022679"/>
    </source>
</evidence>
<dbReference type="GO" id="GO:0046872">
    <property type="term" value="F:metal ion binding"/>
    <property type="evidence" value="ECO:0007669"/>
    <property type="project" value="UniProtKB-KW"/>
</dbReference>
<dbReference type="InterPro" id="IPR052038">
    <property type="entry name" value="Type-VII_TA_antitoxin"/>
</dbReference>
<accession>A0A975BIE8</accession>
<keyword evidence="8" id="KW-0460">Magnesium</keyword>
<dbReference type="PANTHER" id="PTHR33571">
    <property type="entry name" value="SSL8005 PROTEIN"/>
    <property type="match status" value="1"/>
</dbReference>
<sequence>MLLNQLMEILKSLKHEVRRKYKAELRGVFGSHAREEAGEHSDIDILVEFEEGATLFDLSEMGDFLEEKLQHKVDLVCQSTVREEIRPYIYNDLVSL</sequence>
<dbReference type="InterPro" id="IPR043519">
    <property type="entry name" value="NT_sf"/>
</dbReference>
<dbReference type="SUPFAM" id="SSF81301">
    <property type="entry name" value="Nucleotidyltransferase"/>
    <property type="match status" value="1"/>
</dbReference>
<dbReference type="Gene3D" id="3.30.460.10">
    <property type="entry name" value="Beta Polymerase, domain 2"/>
    <property type="match status" value="1"/>
</dbReference>
<evidence type="ECO:0000256" key="8">
    <source>
        <dbReference type="ARBA" id="ARBA00022842"/>
    </source>
</evidence>
<dbReference type="GO" id="GO:0005524">
    <property type="term" value="F:ATP binding"/>
    <property type="evidence" value="ECO:0007669"/>
    <property type="project" value="UniProtKB-KW"/>
</dbReference>
<name>A0A975BIE8_9BACT</name>
<keyword evidence="6" id="KW-0547">Nucleotide-binding</keyword>